<dbReference type="EMBL" id="WOCE01000018">
    <property type="protein sequence ID" value="KAE9594458.1"/>
    <property type="molecule type" value="Genomic_DNA"/>
</dbReference>
<protein>
    <submittedName>
        <fullName evidence="1">Uncharacterized protein</fullName>
    </submittedName>
</protein>
<organism evidence="1 2">
    <name type="scientific">Lupinus albus</name>
    <name type="common">White lupine</name>
    <name type="synonym">Lupinus termis</name>
    <dbReference type="NCBI Taxonomy" id="3870"/>
    <lineage>
        <taxon>Eukaryota</taxon>
        <taxon>Viridiplantae</taxon>
        <taxon>Streptophyta</taxon>
        <taxon>Embryophyta</taxon>
        <taxon>Tracheophyta</taxon>
        <taxon>Spermatophyta</taxon>
        <taxon>Magnoliopsida</taxon>
        <taxon>eudicotyledons</taxon>
        <taxon>Gunneridae</taxon>
        <taxon>Pentapetalae</taxon>
        <taxon>rosids</taxon>
        <taxon>fabids</taxon>
        <taxon>Fabales</taxon>
        <taxon>Fabaceae</taxon>
        <taxon>Papilionoideae</taxon>
        <taxon>50 kb inversion clade</taxon>
        <taxon>genistoids sensu lato</taxon>
        <taxon>core genistoids</taxon>
        <taxon>Genisteae</taxon>
        <taxon>Lupinus</taxon>
    </lineage>
</organism>
<sequence>MNLPGYRSLVSNSVTIHVPSHKNISFCFKKNYFINMIICHWSGTENVTPFGIGDPHPDLP</sequence>
<proteinExistence type="predicted"/>
<dbReference type="Proteomes" id="UP000447434">
    <property type="component" value="Chromosome 18"/>
</dbReference>
<accession>A0A6A4P5R8</accession>
<comment type="caution">
    <text evidence="1">The sequence shown here is derived from an EMBL/GenBank/DDBJ whole genome shotgun (WGS) entry which is preliminary data.</text>
</comment>
<evidence type="ECO:0000313" key="1">
    <source>
        <dbReference type="EMBL" id="KAE9594458.1"/>
    </source>
</evidence>
<gene>
    <name evidence="1" type="ORF">Lalb_Chr18g0054011</name>
</gene>
<reference evidence="2" key="1">
    <citation type="journal article" date="2020" name="Nat. Commun.">
        <title>Genome sequence of the cluster root forming white lupin.</title>
        <authorList>
            <person name="Hufnagel B."/>
            <person name="Marques A."/>
            <person name="Soriano A."/>
            <person name="Marques L."/>
            <person name="Divol F."/>
            <person name="Doumas P."/>
            <person name="Sallet E."/>
            <person name="Mancinotti D."/>
            <person name="Carrere S."/>
            <person name="Marande W."/>
            <person name="Arribat S."/>
            <person name="Keller J."/>
            <person name="Huneau C."/>
            <person name="Blein T."/>
            <person name="Aime D."/>
            <person name="Laguerre M."/>
            <person name="Taylor J."/>
            <person name="Schubert V."/>
            <person name="Nelson M."/>
            <person name="Geu-Flores F."/>
            <person name="Crespi M."/>
            <person name="Gallardo-Guerrero K."/>
            <person name="Delaux P.-M."/>
            <person name="Salse J."/>
            <person name="Berges H."/>
            <person name="Guyot R."/>
            <person name="Gouzy J."/>
            <person name="Peret B."/>
        </authorList>
    </citation>
    <scope>NUCLEOTIDE SEQUENCE [LARGE SCALE GENOMIC DNA]</scope>
    <source>
        <strain evidence="2">cv. Amiga</strain>
    </source>
</reference>
<name>A0A6A4P5R8_LUPAL</name>
<evidence type="ECO:0000313" key="2">
    <source>
        <dbReference type="Proteomes" id="UP000447434"/>
    </source>
</evidence>
<keyword evidence="2" id="KW-1185">Reference proteome</keyword>
<dbReference type="AlphaFoldDB" id="A0A6A4P5R8"/>